<evidence type="ECO:0000256" key="7">
    <source>
        <dbReference type="PROSITE-ProRule" id="PRU01373"/>
    </source>
</evidence>
<name>A0A1M7HU34_9BACT</name>
<proteinExistence type="inferred from homology"/>
<dbReference type="InterPro" id="IPR038063">
    <property type="entry name" value="Transpep_catalytic_dom"/>
</dbReference>
<evidence type="ECO:0000256" key="5">
    <source>
        <dbReference type="ARBA" id="ARBA00022984"/>
    </source>
</evidence>
<keyword evidence="8" id="KW-0732">Signal</keyword>
<dbReference type="Pfam" id="PF20142">
    <property type="entry name" value="Scaffold"/>
    <property type="match status" value="1"/>
</dbReference>
<gene>
    <name evidence="10" type="ORF">SAMN05444266_107378</name>
</gene>
<keyword evidence="11" id="KW-1185">Reference proteome</keyword>
<dbReference type="GO" id="GO:0016740">
    <property type="term" value="F:transferase activity"/>
    <property type="evidence" value="ECO:0007669"/>
    <property type="project" value="UniProtKB-KW"/>
</dbReference>
<dbReference type="EMBL" id="FRBL01000007">
    <property type="protein sequence ID" value="SHM31994.1"/>
    <property type="molecule type" value="Genomic_DNA"/>
</dbReference>
<evidence type="ECO:0000256" key="4">
    <source>
        <dbReference type="ARBA" id="ARBA00022960"/>
    </source>
</evidence>
<dbReference type="InterPro" id="IPR045380">
    <property type="entry name" value="LD_TPept_scaffold_dom"/>
</dbReference>
<dbReference type="InterPro" id="IPR036366">
    <property type="entry name" value="PGBDSf"/>
</dbReference>
<dbReference type="AlphaFoldDB" id="A0A1M7HU34"/>
<dbReference type="Gene3D" id="1.10.101.10">
    <property type="entry name" value="PGBD-like superfamily/PGBD"/>
    <property type="match status" value="1"/>
</dbReference>
<evidence type="ECO:0000259" key="9">
    <source>
        <dbReference type="PROSITE" id="PS52029"/>
    </source>
</evidence>
<dbReference type="Gene3D" id="2.40.440.10">
    <property type="entry name" value="L,D-transpeptidase catalytic domain-like"/>
    <property type="match status" value="1"/>
</dbReference>
<comment type="similarity">
    <text evidence="2">Belongs to the YkuD family.</text>
</comment>
<dbReference type="PROSITE" id="PS52029">
    <property type="entry name" value="LD_TPASE"/>
    <property type="match status" value="1"/>
</dbReference>
<dbReference type="PANTHER" id="PTHR41533:SF2">
    <property type="entry name" value="BLR7131 PROTEIN"/>
    <property type="match status" value="1"/>
</dbReference>
<dbReference type="CDD" id="cd16913">
    <property type="entry name" value="YkuD_like"/>
    <property type="match status" value="1"/>
</dbReference>
<dbReference type="GO" id="GO:0009252">
    <property type="term" value="P:peptidoglycan biosynthetic process"/>
    <property type="evidence" value="ECO:0007669"/>
    <property type="project" value="UniProtKB-UniPathway"/>
</dbReference>
<keyword evidence="4 7" id="KW-0133">Cell shape</keyword>
<evidence type="ECO:0000256" key="1">
    <source>
        <dbReference type="ARBA" id="ARBA00004752"/>
    </source>
</evidence>
<evidence type="ECO:0000313" key="10">
    <source>
        <dbReference type="EMBL" id="SHM31994.1"/>
    </source>
</evidence>
<feature type="domain" description="L,D-TPase catalytic" evidence="9">
    <location>
        <begin position="323"/>
        <end position="501"/>
    </location>
</feature>
<dbReference type="InterPro" id="IPR036365">
    <property type="entry name" value="PGBD-like_sf"/>
</dbReference>
<keyword evidence="6 7" id="KW-0961">Cell wall biogenesis/degradation</keyword>
<feature type="active site" description="Nucleophile" evidence="7">
    <location>
        <position position="475"/>
    </location>
</feature>
<dbReference type="STRING" id="1419482.SAMN05444266_107378"/>
<accession>A0A1M7HU34</accession>
<protein>
    <submittedName>
        <fullName evidence="10">Murein L,D-transpeptidase YcbB/YkuD</fullName>
    </submittedName>
</protein>
<dbReference type="InterPro" id="IPR052905">
    <property type="entry name" value="LD-transpeptidase_YkuD-like"/>
</dbReference>
<dbReference type="GO" id="GO:0071555">
    <property type="term" value="P:cell wall organization"/>
    <property type="evidence" value="ECO:0007669"/>
    <property type="project" value="UniProtKB-UniRule"/>
</dbReference>
<dbReference type="GO" id="GO:0004180">
    <property type="term" value="F:carboxypeptidase activity"/>
    <property type="evidence" value="ECO:0007669"/>
    <property type="project" value="UniProtKB-ARBA"/>
</dbReference>
<dbReference type="RefSeq" id="WP_073084469.1">
    <property type="nucleotide sequence ID" value="NZ_FRBL01000007.1"/>
</dbReference>
<dbReference type="Pfam" id="PF01471">
    <property type="entry name" value="PG_binding_1"/>
    <property type="match status" value="1"/>
</dbReference>
<keyword evidence="5 7" id="KW-0573">Peptidoglycan synthesis</keyword>
<dbReference type="UniPathway" id="UPA00219"/>
<sequence>MNLRFYTSIALLFALAFAACQQNSGQRKRLKARDTVHYSKEEYIERTLDSNQLNTFLSAHPNYQPYAEFIKNFYSERNYHYAWINKEGLTEQAGNFINMMKTDAAFGIKDSAVNTPELRMLIDTLELSDSSLNANVAEIPRVEMMLTSQFFSYGNKVWGGLTSDNAKDLEWFIPRKKLDMTSLLDSMITGSGNIETNAPVNPQYKMLRERLKQLAVVNEHVKWDTLASPQKNLKKGDSSALIAAVKLRLQAYGDLPGHDSSGIFDAATDTAVRNYQIRMGLKDDGLISPAIIKSLNVPIAQRIRQVLLNMERLRWVPVEPPKTYILVNVPEFKMHVYKDGKLDWSCNVVVGTPGANTVIFSNELRYVVFSPYWNVPPGILSKEVLPGIKRSGNAYLARQNMEIVGASGKAISPGAINFSKYSGRNFPYIVRQRPGGKNSLGKVKFLFPNEYNIYLHDTPAKYLFERDKRSFSHGCIRVEEPKHLAMWLLRNDSSWTEKKIDDAMNAGKEKYVTLKEKVPVFIGYFTAFVDSEGRLNFRDDVYGHDAKLAATLFGKN</sequence>
<dbReference type="Pfam" id="PF03734">
    <property type="entry name" value="YkuD"/>
    <property type="match status" value="1"/>
</dbReference>
<feature type="signal peptide" evidence="8">
    <location>
        <begin position="1"/>
        <end position="18"/>
    </location>
</feature>
<reference evidence="10 11" key="1">
    <citation type="submission" date="2016-11" db="EMBL/GenBank/DDBJ databases">
        <authorList>
            <person name="Jaros S."/>
            <person name="Januszkiewicz K."/>
            <person name="Wedrychowicz H."/>
        </authorList>
    </citation>
    <scope>NUCLEOTIDE SEQUENCE [LARGE SCALE GENOMIC DNA]</scope>
    <source>
        <strain evidence="10 11">DSM 27406</strain>
    </source>
</reference>
<keyword evidence="3" id="KW-0808">Transferase</keyword>
<dbReference type="PROSITE" id="PS51257">
    <property type="entry name" value="PROKAR_LIPOPROTEIN"/>
    <property type="match status" value="1"/>
</dbReference>
<evidence type="ECO:0000256" key="8">
    <source>
        <dbReference type="SAM" id="SignalP"/>
    </source>
</evidence>
<dbReference type="InterPro" id="IPR005490">
    <property type="entry name" value="LD_TPept_cat_dom"/>
</dbReference>
<evidence type="ECO:0000256" key="3">
    <source>
        <dbReference type="ARBA" id="ARBA00022679"/>
    </source>
</evidence>
<dbReference type="Proteomes" id="UP000184420">
    <property type="component" value="Unassembled WGS sequence"/>
</dbReference>
<comment type="pathway">
    <text evidence="1 7">Cell wall biogenesis; peptidoglycan biosynthesis.</text>
</comment>
<organism evidence="10 11">
    <name type="scientific">Chitinophaga jiangningensis</name>
    <dbReference type="NCBI Taxonomy" id="1419482"/>
    <lineage>
        <taxon>Bacteria</taxon>
        <taxon>Pseudomonadati</taxon>
        <taxon>Bacteroidota</taxon>
        <taxon>Chitinophagia</taxon>
        <taxon>Chitinophagales</taxon>
        <taxon>Chitinophagaceae</taxon>
        <taxon>Chitinophaga</taxon>
    </lineage>
</organism>
<dbReference type="SUPFAM" id="SSF47090">
    <property type="entry name" value="PGBD-like"/>
    <property type="match status" value="1"/>
</dbReference>
<dbReference type="SUPFAM" id="SSF141523">
    <property type="entry name" value="L,D-transpeptidase catalytic domain-like"/>
    <property type="match status" value="1"/>
</dbReference>
<evidence type="ECO:0000256" key="6">
    <source>
        <dbReference type="ARBA" id="ARBA00023316"/>
    </source>
</evidence>
<dbReference type="InterPro" id="IPR002477">
    <property type="entry name" value="Peptidoglycan-bd-like"/>
</dbReference>
<dbReference type="PANTHER" id="PTHR41533">
    <property type="entry name" value="L,D-TRANSPEPTIDASE HI_1667-RELATED"/>
    <property type="match status" value="1"/>
</dbReference>
<evidence type="ECO:0000313" key="11">
    <source>
        <dbReference type="Proteomes" id="UP000184420"/>
    </source>
</evidence>
<dbReference type="GO" id="GO:0008360">
    <property type="term" value="P:regulation of cell shape"/>
    <property type="evidence" value="ECO:0007669"/>
    <property type="project" value="UniProtKB-UniRule"/>
</dbReference>
<evidence type="ECO:0000256" key="2">
    <source>
        <dbReference type="ARBA" id="ARBA00005992"/>
    </source>
</evidence>
<feature type="chain" id="PRO_5012410010" evidence="8">
    <location>
        <begin position="19"/>
        <end position="556"/>
    </location>
</feature>
<feature type="active site" description="Proton donor/acceptor" evidence="7">
    <location>
        <position position="456"/>
    </location>
</feature>